<proteinExistence type="predicted"/>
<dbReference type="InterPro" id="IPR006448">
    <property type="entry name" value="Phage_term_ssu_P27"/>
</dbReference>
<organism evidence="2 3">
    <name type="scientific">Hafnia alvei FB1</name>
    <dbReference type="NCBI Taxonomy" id="1453496"/>
    <lineage>
        <taxon>Bacteria</taxon>
        <taxon>Pseudomonadati</taxon>
        <taxon>Pseudomonadota</taxon>
        <taxon>Gammaproteobacteria</taxon>
        <taxon>Enterobacterales</taxon>
        <taxon>Hafniaceae</taxon>
        <taxon>Hafnia</taxon>
    </lineage>
</organism>
<keyword evidence="3" id="KW-1185">Reference proteome</keyword>
<gene>
    <name evidence="2" type="ORF">AT03_15270</name>
</gene>
<evidence type="ECO:0000256" key="1">
    <source>
        <dbReference type="SAM" id="MobiDB-lite"/>
    </source>
</evidence>
<dbReference type="eggNOG" id="COG3747">
    <property type="taxonomic scope" value="Bacteria"/>
</dbReference>
<dbReference type="NCBIfam" id="TIGR01558">
    <property type="entry name" value="sm_term_P27"/>
    <property type="match status" value="1"/>
</dbReference>
<dbReference type="AlphaFoldDB" id="A0A097R4G1"/>
<reference evidence="2 3" key="1">
    <citation type="journal article" date="2014" name="Gut Pathog.">
        <title>Gene clusters of Hafnia alvei strain FB1 important in survival and pathogenesis: a draft genome perspective.</title>
        <authorList>
            <person name="Tan J.Y."/>
            <person name="Yin W.F."/>
            <person name="Chan K.G."/>
        </authorList>
    </citation>
    <scope>NUCLEOTIDE SEQUENCE [LARGE SCALE GENOMIC DNA]</scope>
    <source>
        <strain evidence="2 3">FB1</strain>
    </source>
</reference>
<evidence type="ECO:0000313" key="3">
    <source>
        <dbReference type="Proteomes" id="UP000029986"/>
    </source>
</evidence>
<name>A0A097R4G1_HAFAL</name>
<dbReference type="HOGENOM" id="CLU_107958_2_1_6"/>
<accession>A0A097R4G1</accession>
<dbReference type="Pfam" id="PF05119">
    <property type="entry name" value="Terminase_4"/>
    <property type="match status" value="1"/>
</dbReference>
<dbReference type="EMBL" id="CP009706">
    <property type="protein sequence ID" value="AIU73617.1"/>
    <property type="molecule type" value="Genomic_DNA"/>
</dbReference>
<dbReference type="OrthoDB" id="9098057at2"/>
<dbReference type="PATRIC" id="fig|1453496.5.peg.3123"/>
<evidence type="ECO:0000313" key="2">
    <source>
        <dbReference type="EMBL" id="AIU73617.1"/>
    </source>
</evidence>
<dbReference type="KEGG" id="hav:AT03_15270"/>
<dbReference type="RefSeq" id="WP_025797683.1">
    <property type="nucleotide sequence ID" value="NZ_CP009706.1"/>
</dbReference>
<protein>
    <submittedName>
        <fullName evidence="2">Terminase</fullName>
    </submittedName>
</protein>
<dbReference type="Proteomes" id="UP000029986">
    <property type="component" value="Chromosome"/>
</dbReference>
<feature type="region of interest" description="Disordered" evidence="1">
    <location>
        <begin position="1"/>
        <end position="40"/>
    </location>
</feature>
<sequence>MSGPPKTPTHLRLVKGNPSKRPINKNEPKPPKGVPTTPKHFNKQERYWFKVLGERLEGMGVITSLDGMALELLVGAYIEWRRHRDVIDQEGDSYKTTSADGSVMIRPHPQVAMMADAWKRVCKMQAEFGMTPASRSKVEIKAPGEEDPFAEFLKARD</sequence>